<keyword evidence="2" id="KW-0732">Signal</keyword>
<feature type="transmembrane region" description="Helical" evidence="1">
    <location>
        <begin position="281"/>
        <end position="300"/>
    </location>
</feature>
<dbReference type="Pfam" id="PF00892">
    <property type="entry name" value="EamA"/>
    <property type="match status" value="2"/>
</dbReference>
<dbReference type="EMBL" id="CAUYUJ010015996">
    <property type="protein sequence ID" value="CAK0860623.1"/>
    <property type="molecule type" value="Genomic_DNA"/>
</dbReference>
<feature type="transmembrane region" description="Helical" evidence="1">
    <location>
        <begin position="105"/>
        <end position="121"/>
    </location>
</feature>
<keyword evidence="5" id="KW-1185">Reference proteome</keyword>
<dbReference type="PANTHER" id="PTHR22911:SF135">
    <property type="entry name" value="BLR4310 PROTEIN"/>
    <property type="match status" value="1"/>
</dbReference>
<comment type="caution">
    <text evidence="4">The sequence shown here is derived from an EMBL/GenBank/DDBJ whole genome shotgun (WGS) entry which is preliminary data.</text>
</comment>
<feature type="chain" id="PRO_5046412794" description="EamA domain-containing protein" evidence="2">
    <location>
        <begin position="23"/>
        <end position="382"/>
    </location>
</feature>
<evidence type="ECO:0000256" key="2">
    <source>
        <dbReference type="SAM" id="SignalP"/>
    </source>
</evidence>
<dbReference type="InterPro" id="IPR037185">
    <property type="entry name" value="EmrE-like"/>
</dbReference>
<name>A0ABN9UL84_9DINO</name>
<feature type="domain" description="EamA" evidence="3">
    <location>
        <begin position="164"/>
        <end position="296"/>
    </location>
</feature>
<accession>A0ABN9UL84</accession>
<feature type="transmembrane region" description="Helical" evidence="1">
    <location>
        <begin position="255"/>
        <end position="275"/>
    </location>
</feature>
<feature type="signal peptide" evidence="2">
    <location>
        <begin position="1"/>
        <end position="22"/>
    </location>
</feature>
<sequence>MATSRELAGVVLILCGVQFSVAANTVVKLLKGVPMFQLMQARFLLQWTCSMGLSCAMKFSGRSVCIAGPPGCRFCLALRATTYTAALMSFWCSLCYLPVGEATAIVYLHPVCCGLLAHVLLHEPLGRIFWLQGAVSGTGVALVANLYGALTGAEHNDRAGGFAGEGFALLACLCFASGNCVVRLMPRCQPLEVQVFTDSVIALVAMPTVLCLSGSVPDLELWSGTRMVLLLAFTAFGIGSSFLAISGFKMAPATIAALFMYLEVPSSFAVQVFIFNEIPGADAVLGAALITLAAFVRLGYEARRSREDLVDPKDFASPNSVDINDESTDVATRQGTLEVCLGPYILARQASAKPYTERTRAVSEFAAGSMFTPLTAHRQFTY</sequence>
<keyword evidence="1" id="KW-1133">Transmembrane helix</keyword>
<proteinExistence type="predicted"/>
<dbReference type="SUPFAM" id="SSF103481">
    <property type="entry name" value="Multidrug resistance efflux transporter EmrE"/>
    <property type="match status" value="2"/>
</dbReference>
<dbReference type="PANTHER" id="PTHR22911">
    <property type="entry name" value="ACYL-MALONYL CONDENSING ENZYME-RELATED"/>
    <property type="match status" value="1"/>
</dbReference>
<feature type="domain" description="EamA" evidence="3">
    <location>
        <begin position="8"/>
        <end position="143"/>
    </location>
</feature>
<gene>
    <name evidence="4" type="ORF">PCOR1329_LOCUS49529</name>
</gene>
<evidence type="ECO:0000259" key="3">
    <source>
        <dbReference type="Pfam" id="PF00892"/>
    </source>
</evidence>
<organism evidence="4 5">
    <name type="scientific">Prorocentrum cordatum</name>
    <dbReference type="NCBI Taxonomy" id="2364126"/>
    <lineage>
        <taxon>Eukaryota</taxon>
        <taxon>Sar</taxon>
        <taxon>Alveolata</taxon>
        <taxon>Dinophyceae</taxon>
        <taxon>Prorocentrales</taxon>
        <taxon>Prorocentraceae</taxon>
        <taxon>Prorocentrum</taxon>
    </lineage>
</organism>
<feature type="transmembrane region" description="Helical" evidence="1">
    <location>
        <begin position="196"/>
        <end position="216"/>
    </location>
</feature>
<dbReference type="InterPro" id="IPR000620">
    <property type="entry name" value="EamA_dom"/>
</dbReference>
<reference evidence="4" key="1">
    <citation type="submission" date="2023-10" db="EMBL/GenBank/DDBJ databases">
        <authorList>
            <person name="Chen Y."/>
            <person name="Shah S."/>
            <person name="Dougan E. K."/>
            <person name="Thang M."/>
            <person name="Chan C."/>
        </authorList>
    </citation>
    <scope>NUCLEOTIDE SEQUENCE [LARGE SCALE GENOMIC DNA]</scope>
</reference>
<keyword evidence="1" id="KW-0472">Membrane</keyword>
<evidence type="ECO:0000256" key="1">
    <source>
        <dbReference type="SAM" id="Phobius"/>
    </source>
</evidence>
<keyword evidence="1" id="KW-0812">Transmembrane</keyword>
<feature type="transmembrane region" description="Helical" evidence="1">
    <location>
        <begin position="128"/>
        <end position="150"/>
    </location>
</feature>
<feature type="transmembrane region" description="Helical" evidence="1">
    <location>
        <begin position="162"/>
        <end position="184"/>
    </location>
</feature>
<evidence type="ECO:0000313" key="4">
    <source>
        <dbReference type="EMBL" id="CAK0860623.1"/>
    </source>
</evidence>
<evidence type="ECO:0000313" key="5">
    <source>
        <dbReference type="Proteomes" id="UP001189429"/>
    </source>
</evidence>
<dbReference type="Proteomes" id="UP001189429">
    <property type="component" value="Unassembled WGS sequence"/>
</dbReference>
<feature type="transmembrane region" description="Helical" evidence="1">
    <location>
        <begin position="228"/>
        <end position="248"/>
    </location>
</feature>
<protein>
    <recommendedName>
        <fullName evidence="3">EamA domain-containing protein</fullName>
    </recommendedName>
</protein>